<dbReference type="Gene3D" id="2.60.120.620">
    <property type="entry name" value="q2cbj1_9rhob like domain"/>
    <property type="match status" value="1"/>
</dbReference>
<dbReference type="Pfam" id="PF05721">
    <property type="entry name" value="PhyH"/>
    <property type="match status" value="1"/>
</dbReference>
<dbReference type="PANTHER" id="PTHR40470:SF1">
    <property type="entry name" value="PHYTANOYL-COA DIOXYGENASE FAMILY PROTEIN (AFU_ORTHOLOGUE AFUA_2G15850)"/>
    <property type="match status" value="1"/>
</dbReference>
<keyword evidence="1" id="KW-0223">Dioxygenase</keyword>
<reference evidence="1" key="1">
    <citation type="submission" date="2019-09" db="EMBL/GenBank/DDBJ databases">
        <title>Characterisation of the sponge microbiome using genome-centric metagenomics.</title>
        <authorList>
            <person name="Engelberts J.P."/>
            <person name="Robbins S.J."/>
            <person name="De Goeij J.M."/>
            <person name="Aranda M."/>
            <person name="Bell S.C."/>
            <person name="Webster N.S."/>
        </authorList>
    </citation>
    <scope>NUCLEOTIDE SEQUENCE</scope>
    <source>
        <strain evidence="1">SB0664_bin_27</strain>
    </source>
</reference>
<dbReference type="AlphaFoldDB" id="A0A6B0YTP6"/>
<dbReference type="PANTHER" id="PTHR40470">
    <property type="entry name" value="PHYTANOYL-COA DIOXYGENASE FAMILY PROTEIN (AFU_ORTHOLOGUE AFUA_2G15850)"/>
    <property type="match status" value="1"/>
</dbReference>
<comment type="caution">
    <text evidence="1">The sequence shown here is derived from an EMBL/GenBank/DDBJ whole genome shotgun (WGS) entry which is preliminary data.</text>
</comment>
<gene>
    <name evidence="1" type="ORF">F4Y42_09655</name>
</gene>
<proteinExistence type="predicted"/>
<protein>
    <submittedName>
        <fullName evidence="1">Phytanoyl-CoA dioxygenase family protein</fullName>
    </submittedName>
</protein>
<evidence type="ECO:0000313" key="1">
    <source>
        <dbReference type="EMBL" id="MXY93701.1"/>
    </source>
</evidence>
<accession>A0A6B0YTP6</accession>
<sequence>MKFSRDQFLEDGYVILRQVIPPQDLDDLRQAYEKLVERQRVIWARERGPDDPPGGVWETSAQPRLNLGMLAGQIDAQTVGAVEIWLHENTQGVSSQLLGVDDAAVTEMMLMCNPVRDHETGGHSGWHRDFYPPHTAPLQGYADDILENGPRYVQWNLPLYDDSVLWVVPGSHARLNTDEENAALNSDARTPVPGAVQTHLSAGDGVVYILPLLHWGSRYNAKMRRTIHGGFSEYTTHKELPYLEHLSTESQESFKRWNGRSTRKFELIEAALRAAVDGDGTAYVAALDRLHPGRGEKGRLLSTIFLSKSAKRIHHLKSPEFDSLPEQERTWATSIHPMTLQWGRPLADRFSEQEADTLWTRFKFVDDLLQDEEDQWTPGFQGEETRYYFDQVPDALSVEAFLAAF</sequence>
<organism evidence="1">
    <name type="scientific">Caldilineaceae bacterium SB0664_bin_27</name>
    <dbReference type="NCBI Taxonomy" id="2605260"/>
    <lineage>
        <taxon>Bacteria</taxon>
        <taxon>Bacillati</taxon>
        <taxon>Chloroflexota</taxon>
        <taxon>Caldilineae</taxon>
        <taxon>Caldilineales</taxon>
        <taxon>Caldilineaceae</taxon>
    </lineage>
</organism>
<dbReference type="InterPro" id="IPR008775">
    <property type="entry name" value="Phytyl_CoA_dOase-like"/>
</dbReference>
<keyword evidence="1" id="KW-0560">Oxidoreductase</keyword>
<dbReference type="EMBL" id="VXRG01000080">
    <property type="protein sequence ID" value="MXY93701.1"/>
    <property type="molecule type" value="Genomic_DNA"/>
</dbReference>
<dbReference type="GO" id="GO:0016706">
    <property type="term" value="F:2-oxoglutarate-dependent dioxygenase activity"/>
    <property type="evidence" value="ECO:0007669"/>
    <property type="project" value="UniProtKB-ARBA"/>
</dbReference>
<dbReference type="SUPFAM" id="SSF51197">
    <property type="entry name" value="Clavaminate synthase-like"/>
    <property type="match status" value="1"/>
</dbReference>
<name>A0A6B0YTP6_9CHLR</name>